<accession>A0A450TCY6</accession>
<reference evidence="2" key="1">
    <citation type="submission" date="2019-02" db="EMBL/GenBank/DDBJ databases">
        <authorList>
            <person name="Gruber-Vodicka R. H."/>
            <person name="Seah K. B. B."/>
        </authorList>
    </citation>
    <scope>NUCLEOTIDE SEQUENCE</scope>
    <source>
        <strain evidence="2">BECK_BZ163</strain>
        <strain evidence="3">BECK_BZ164</strain>
        <strain evidence="1">BECK_BZ165</strain>
    </source>
</reference>
<dbReference type="AlphaFoldDB" id="A0A450TCY6"/>
<sequence>MQAILFDLGGTHLRTGLLITDDEIHVLQKEGMEPFPDKKDPSRVWGRIEDRLVQHIQRNAATLSPEAPIVLAFPGPVVADNHILQAPTINGCIPKK</sequence>
<dbReference type="Gene3D" id="3.30.420.40">
    <property type="match status" value="1"/>
</dbReference>
<dbReference type="InterPro" id="IPR043129">
    <property type="entry name" value="ATPase_NBD"/>
</dbReference>
<evidence type="ECO:0000313" key="1">
    <source>
        <dbReference type="EMBL" id="VFJ62848.1"/>
    </source>
</evidence>
<name>A0A450TCY6_9GAMM</name>
<protein>
    <recommendedName>
        <fullName evidence="4">Glucokinase</fullName>
    </recommendedName>
</protein>
<proteinExistence type="predicted"/>
<dbReference type="SUPFAM" id="SSF53067">
    <property type="entry name" value="Actin-like ATPase domain"/>
    <property type="match status" value="1"/>
</dbReference>
<evidence type="ECO:0008006" key="4">
    <source>
        <dbReference type="Google" id="ProtNLM"/>
    </source>
</evidence>
<dbReference type="EMBL" id="CAADFA010000328">
    <property type="protein sequence ID" value="VFJ62848.1"/>
    <property type="molecule type" value="Genomic_DNA"/>
</dbReference>
<organism evidence="2">
    <name type="scientific">Candidatus Kentrum sp. FM</name>
    <dbReference type="NCBI Taxonomy" id="2126340"/>
    <lineage>
        <taxon>Bacteria</taxon>
        <taxon>Pseudomonadati</taxon>
        <taxon>Pseudomonadota</taxon>
        <taxon>Gammaproteobacteria</taxon>
        <taxon>Candidatus Kentrum</taxon>
    </lineage>
</organism>
<gene>
    <name evidence="2" type="ORF">BECKFM1743A_GA0114220_103631</name>
    <name evidence="3" type="ORF">BECKFM1743B_GA0114221_103632</name>
    <name evidence="1" type="ORF">BECKFM1743C_GA0114222_103282</name>
</gene>
<evidence type="ECO:0000313" key="3">
    <source>
        <dbReference type="EMBL" id="VFK15265.1"/>
    </source>
</evidence>
<dbReference type="EMBL" id="CAADFL010000363">
    <property type="protein sequence ID" value="VFK15265.1"/>
    <property type="molecule type" value="Genomic_DNA"/>
</dbReference>
<dbReference type="EMBL" id="CAADEZ010000363">
    <property type="protein sequence ID" value="VFJ64714.1"/>
    <property type="molecule type" value="Genomic_DNA"/>
</dbReference>
<evidence type="ECO:0000313" key="2">
    <source>
        <dbReference type="EMBL" id="VFJ64714.1"/>
    </source>
</evidence>